<evidence type="ECO:0000313" key="2">
    <source>
        <dbReference type="Proteomes" id="UP000595437"/>
    </source>
</evidence>
<evidence type="ECO:0000313" key="1">
    <source>
        <dbReference type="EMBL" id="QQP36052.1"/>
    </source>
</evidence>
<sequence>MTKLFPVSTICSNHSSKSLDHTSASIMHNLLWNLVAGSLSCGHQLVLIGPLFSLDLPVHHPYMARSRGLQSGDKRGQSFLLQKW</sequence>
<protein>
    <submittedName>
        <fullName evidence="1">Uncharacterized protein</fullName>
    </submittedName>
</protein>
<accession>A0A7T8GQT2</accession>
<name>A0A7T8GQT2_CALRO</name>
<reference evidence="2" key="1">
    <citation type="submission" date="2021-01" db="EMBL/GenBank/DDBJ databases">
        <title>Caligus Genome Assembly.</title>
        <authorList>
            <person name="Gallardo-Escarate C."/>
        </authorList>
    </citation>
    <scope>NUCLEOTIDE SEQUENCE [LARGE SCALE GENOMIC DNA]</scope>
</reference>
<dbReference type="AlphaFoldDB" id="A0A7T8GQT2"/>
<gene>
    <name evidence="1" type="ORF">FKW44_021028</name>
</gene>
<proteinExistence type="predicted"/>
<dbReference type="Proteomes" id="UP000595437">
    <property type="component" value="Chromosome 15"/>
</dbReference>
<dbReference type="EMBL" id="CP045904">
    <property type="protein sequence ID" value="QQP36052.1"/>
    <property type="molecule type" value="Genomic_DNA"/>
</dbReference>
<keyword evidence="2" id="KW-1185">Reference proteome</keyword>
<organism evidence="1 2">
    <name type="scientific">Caligus rogercresseyi</name>
    <name type="common">Sea louse</name>
    <dbReference type="NCBI Taxonomy" id="217165"/>
    <lineage>
        <taxon>Eukaryota</taxon>
        <taxon>Metazoa</taxon>
        <taxon>Ecdysozoa</taxon>
        <taxon>Arthropoda</taxon>
        <taxon>Crustacea</taxon>
        <taxon>Multicrustacea</taxon>
        <taxon>Hexanauplia</taxon>
        <taxon>Copepoda</taxon>
        <taxon>Siphonostomatoida</taxon>
        <taxon>Caligidae</taxon>
        <taxon>Caligus</taxon>
    </lineage>
</organism>